<dbReference type="PANTHER" id="PTHR43047:SF78">
    <property type="entry name" value="SENSORY_REGULATORY PROTEIN RPFC"/>
    <property type="match status" value="1"/>
</dbReference>
<dbReference type="SMART" id="SM00388">
    <property type="entry name" value="HisKA"/>
    <property type="match status" value="1"/>
</dbReference>
<dbReference type="InterPro" id="IPR036097">
    <property type="entry name" value="HisK_dim/P_sf"/>
</dbReference>
<dbReference type="InterPro" id="IPR013656">
    <property type="entry name" value="PAS_4"/>
</dbReference>
<dbReference type="Gene3D" id="1.10.287.130">
    <property type="match status" value="1"/>
</dbReference>
<protein>
    <recommendedName>
        <fullName evidence="2">histidine kinase</fullName>
        <ecNumber evidence="2">2.7.13.3</ecNumber>
    </recommendedName>
</protein>
<accession>A0A6N0HS93</accession>
<evidence type="ECO:0000256" key="4">
    <source>
        <dbReference type="ARBA" id="ARBA00022679"/>
    </source>
</evidence>
<dbReference type="RefSeq" id="WP_174672631.1">
    <property type="nucleotide sequence ID" value="NZ_CP054491.1"/>
</dbReference>
<dbReference type="Gene3D" id="3.30.565.10">
    <property type="entry name" value="Histidine kinase-like ATPase, C-terminal domain"/>
    <property type="match status" value="1"/>
</dbReference>
<dbReference type="SUPFAM" id="SSF52172">
    <property type="entry name" value="CheY-like"/>
    <property type="match status" value="1"/>
</dbReference>
<dbReference type="SMART" id="SM00448">
    <property type="entry name" value="REC"/>
    <property type="match status" value="1"/>
</dbReference>
<feature type="domain" description="PAC" evidence="10">
    <location>
        <begin position="11"/>
        <end position="63"/>
    </location>
</feature>
<dbReference type="Gene3D" id="3.40.50.2300">
    <property type="match status" value="1"/>
</dbReference>
<dbReference type="PROSITE" id="PS50110">
    <property type="entry name" value="RESPONSE_REGULATORY"/>
    <property type="match status" value="1"/>
</dbReference>
<dbReference type="InterPro" id="IPR004358">
    <property type="entry name" value="Sig_transdc_His_kin-like_C"/>
</dbReference>
<dbReference type="SUPFAM" id="SSF47384">
    <property type="entry name" value="Homodimeric domain of signal transducing histidine kinase"/>
    <property type="match status" value="1"/>
</dbReference>
<keyword evidence="3 7" id="KW-0597">Phosphoprotein</keyword>
<feature type="domain" description="Histidine kinase" evidence="8">
    <location>
        <begin position="81"/>
        <end position="300"/>
    </location>
</feature>
<reference evidence="11 12" key="1">
    <citation type="submission" date="2020-05" db="EMBL/GenBank/DDBJ databases">
        <title>Horizontal transmission and recombination maintain forever young bacterial symbiont genomes.</title>
        <authorList>
            <person name="Russell S.L."/>
            <person name="Pepper-Tunick E."/>
            <person name="Svedberg J."/>
            <person name="Byrne A."/>
            <person name="Ruelas Castillo J."/>
            <person name="Vollmers C."/>
            <person name="Beinart R.A."/>
            <person name="Corbett-Detig R."/>
        </authorList>
    </citation>
    <scope>NUCLEOTIDE SEQUENCE [LARGE SCALE GENOMIC DNA]</scope>
    <source>
        <strain evidence="11">Santa_Monica_outfall</strain>
    </source>
</reference>
<dbReference type="Pfam" id="PF08448">
    <property type="entry name" value="PAS_4"/>
    <property type="match status" value="1"/>
</dbReference>
<gene>
    <name evidence="11" type="ORF">HUE57_02105</name>
</gene>
<feature type="modified residue" description="4-aspartylphosphate" evidence="7">
    <location>
        <position position="373"/>
    </location>
</feature>
<dbReference type="Gene3D" id="3.30.450.20">
    <property type="entry name" value="PAS domain"/>
    <property type="match status" value="1"/>
</dbReference>
<keyword evidence="6" id="KW-0902">Two-component regulatory system</keyword>
<evidence type="ECO:0000259" key="10">
    <source>
        <dbReference type="PROSITE" id="PS50113"/>
    </source>
</evidence>
<evidence type="ECO:0000256" key="5">
    <source>
        <dbReference type="ARBA" id="ARBA00022777"/>
    </source>
</evidence>
<dbReference type="PROSITE" id="PS50113">
    <property type="entry name" value="PAC"/>
    <property type="match status" value="1"/>
</dbReference>
<dbReference type="CDD" id="cd17546">
    <property type="entry name" value="REC_hyHK_CKI1_RcsC-like"/>
    <property type="match status" value="1"/>
</dbReference>
<dbReference type="EMBL" id="CP054491">
    <property type="protein sequence ID" value="QKQ25218.1"/>
    <property type="molecule type" value="Genomic_DNA"/>
</dbReference>
<dbReference type="InterPro" id="IPR011006">
    <property type="entry name" value="CheY-like_superfamily"/>
</dbReference>
<evidence type="ECO:0000313" key="11">
    <source>
        <dbReference type="EMBL" id="QKQ25218.1"/>
    </source>
</evidence>
<name>A0A6N0HS93_9GAMM</name>
<dbReference type="AlphaFoldDB" id="A0A6N0HS93"/>
<keyword evidence="4" id="KW-0808">Transferase</keyword>
<evidence type="ECO:0000256" key="3">
    <source>
        <dbReference type="ARBA" id="ARBA00022553"/>
    </source>
</evidence>
<sequence length="448" mass="49123">MDIIEQGLAVENFETTIHCKNGSERVLSWNSHDLKDADGEVIGSLALAKDITDMHHSQEELKHALQQAESASKAKDQFIAATSHKIRTPITAILGIIDLLAKTELSDKQREHLDVARTATNILSTTMEDVLDVARLKGGQYQLDEREEALSSSLEDIATILGNDARNKGLAFHAEIGSELPERIIVDHARLHQILMNLGYNAIKFTEQGAVTLRAHLDEERPDVLRLTVSDTGIGIPDEKITSIFEPYEQADNSMSRKHGGLGLGLAIVAQLIDLMGGDIEVSSVIDVGTIITVELPFTVGASEHNGEAETDSASKGGEQRSLRILLAEDNHLNVIVITSFFDEMPHALEVAVNGRKAVEHYQEEHYDLVLMDIQMPELDGNSAMQQIRVIEQDEGRNASHIIALTAHATDDDRARGLELGFDNYITKPIDYGELIATVDRLASAARA</sequence>
<evidence type="ECO:0000259" key="9">
    <source>
        <dbReference type="PROSITE" id="PS50110"/>
    </source>
</evidence>
<dbReference type="KEGG" id="rev:HUE57_02105"/>
<evidence type="ECO:0000256" key="7">
    <source>
        <dbReference type="PROSITE-ProRule" id="PRU00169"/>
    </source>
</evidence>
<evidence type="ECO:0000259" key="8">
    <source>
        <dbReference type="PROSITE" id="PS50109"/>
    </source>
</evidence>
<dbReference type="Pfam" id="PF00512">
    <property type="entry name" value="HisKA"/>
    <property type="match status" value="1"/>
</dbReference>
<dbReference type="SMART" id="SM00387">
    <property type="entry name" value="HATPase_c"/>
    <property type="match status" value="1"/>
</dbReference>
<dbReference type="PANTHER" id="PTHR43047">
    <property type="entry name" value="TWO-COMPONENT HISTIDINE PROTEIN KINASE"/>
    <property type="match status" value="1"/>
</dbReference>
<dbReference type="EC" id="2.7.13.3" evidence="2"/>
<dbReference type="SUPFAM" id="SSF55785">
    <property type="entry name" value="PYP-like sensor domain (PAS domain)"/>
    <property type="match status" value="1"/>
</dbReference>
<dbReference type="Pfam" id="PF02518">
    <property type="entry name" value="HATPase_c"/>
    <property type="match status" value="1"/>
</dbReference>
<dbReference type="FunFam" id="3.30.565.10:FF:000010">
    <property type="entry name" value="Sensor histidine kinase RcsC"/>
    <property type="match status" value="1"/>
</dbReference>
<organism evidence="11 12">
    <name type="scientific">Candidatus Reidiella endopervernicosa</name>
    <dbReference type="NCBI Taxonomy" id="2738883"/>
    <lineage>
        <taxon>Bacteria</taxon>
        <taxon>Pseudomonadati</taxon>
        <taxon>Pseudomonadota</taxon>
        <taxon>Gammaproteobacteria</taxon>
        <taxon>Candidatus Reidiella</taxon>
    </lineage>
</organism>
<dbReference type="GO" id="GO:0000155">
    <property type="term" value="F:phosphorelay sensor kinase activity"/>
    <property type="evidence" value="ECO:0007669"/>
    <property type="project" value="InterPro"/>
</dbReference>
<evidence type="ECO:0000256" key="6">
    <source>
        <dbReference type="ARBA" id="ARBA00023012"/>
    </source>
</evidence>
<dbReference type="SUPFAM" id="SSF55874">
    <property type="entry name" value="ATPase domain of HSP90 chaperone/DNA topoisomerase II/histidine kinase"/>
    <property type="match status" value="1"/>
</dbReference>
<keyword evidence="5" id="KW-0418">Kinase</keyword>
<dbReference type="InterPro" id="IPR003661">
    <property type="entry name" value="HisK_dim/P_dom"/>
</dbReference>
<keyword evidence="12" id="KW-1185">Reference proteome</keyword>
<dbReference type="PRINTS" id="PR00344">
    <property type="entry name" value="BCTRLSENSOR"/>
</dbReference>
<dbReference type="CDD" id="cd00082">
    <property type="entry name" value="HisKA"/>
    <property type="match status" value="1"/>
</dbReference>
<dbReference type="InterPro" id="IPR036890">
    <property type="entry name" value="HATPase_C_sf"/>
</dbReference>
<evidence type="ECO:0000313" key="12">
    <source>
        <dbReference type="Proteomes" id="UP000509658"/>
    </source>
</evidence>
<evidence type="ECO:0000256" key="2">
    <source>
        <dbReference type="ARBA" id="ARBA00012438"/>
    </source>
</evidence>
<proteinExistence type="predicted"/>
<dbReference type="InterPro" id="IPR001789">
    <property type="entry name" value="Sig_transdc_resp-reg_receiver"/>
</dbReference>
<dbReference type="PROSITE" id="PS50109">
    <property type="entry name" value="HIS_KIN"/>
    <property type="match status" value="1"/>
</dbReference>
<comment type="catalytic activity">
    <reaction evidence="1">
        <text>ATP + protein L-histidine = ADP + protein N-phospho-L-histidine.</text>
        <dbReference type="EC" id="2.7.13.3"/>
    </reaction>
</comment>
<dbReference type="CDD" id="cd16922">
    <property type="entry name" value="HATPase_EvgS-ArcB-TorS-like"/>
    <property type="match status" value="1"/>
</dbReference>
<dbReference type="Proteomes" id="UP000509658">
    <property type="component" value="Chromosome"/>
</dbReference>
<dbReference type="InterPro" id="IPR000700">
    <property type="entry name" value="PAS-assoc_C"/>
</dbReference>
<feature type="domain" description="Response regulatory" evidence="9">
    <location>
        <begin position="324"/>
        <end position="443"/>
    </location>
</feature>
<evidence type="ECO:0000256" key="1">
    <source>
        <dbReference type="ARBA" id="ARBA00000085"/>
    </source>
</evidence>
<dbReference type="InterPro" id="IPR035965">
    <property type="entry name" value="PAS-like_dom_sf"/>
</dbReference>
<dbReference type="InterPro" id="IPR005467">
    <property type="entry name" value="His_kinase_dom"/>
</dbReference>
<dbReference type="InterPro" id="IPR003594">
    <property type="entry name" value="HATPase_dom"/>
</dbReference>
<dbReference type="Pfam" id="PF00072">
    <property type="entry name" value="Response_reg"/>
    <property type="match status" value="1"/>
</dbReference>